<keyword evidence="5" id="KW-1185">Reference proteome</keyword>
<feature type="chain" id="PRO_5042228920" evidence="3">
    <location>
        <begin position="23"/>
        <end position="489"/>
    </location>
</feature>
<keyword evidence="3" id="KW-0732">Signal</keyword>
<evidence type="ECO:0000256" key="3">
    <source>
        <dbReference type="SAM" id="SignalP"/>
    </source>
</evidence>
<sequence>MNFGHIATLLAFLVLFLEPCRAEPASNVFQWQSSALSQSLPSCHPFSITLLPPANSNLTANATLGIPPYYMQAYPIGGTPTTSLIGTDQNQLSWTVDQPIGSQLLLTVIDSQGSTGGASTLLYTVTTGQITSCIVQPPAKPTFTLKANVTGALNTCQPWGLTVTGGTPPYNVSLLGSGQPVITNITLTGEDTVVTFPNRAPPGVHLVAAVSDFNGLWGSGTAIVTTQGSANVSCPGFQTATSTLAQIQAEEQQAAAAASRAHKNKSAVVAVVVVLLLLFLGGVAFFFYWRRRRQMQRKVQEISPRQFENGPENIDGSPPFQETGGHILSINSFITPAASTSSPTAANDSPLNAPALAPRRGGNMGSDGGRSTTSAGMSIRNPDRPALNGFPTASIRRSAKEIEAGLTTSHSIDSEYYDTPVEGSSRAPIERSQSAMPAPGGLSPAPRYPARSASVGTPGVGQEIIFQHQDAGLVRELPPPYADRGIRDS</sequence>
<feature type="region of interest" description="Disordered" evidence="1">
    <location>
        <begin position="414"/>
        <end position="462"/>
    </location>
</feature>
<protein>
    <submittedName>
        <fullName evidence="4">Uncharacterized protein</fullName>
    </submittedName>
</protein>
<accession>A0AAD7C7Q2</accession>
<evidence type="ECO:0000256" key="2">
    <source>
        <dbReference type="SAM" id="Phobius"/>
    </source>
</evidence>
<reference evidence="4" key="1">
    <citation type="submission" date="2023-03" db="EMBL/GenBank/DDBJ databases">
        <title>Massive genome expansion in bonnet fungi (Mycena s.s.) driven by repeated elements and novel gene families across ecological guilds.</title>
        <authorList>
            <consortium name="Lawrence Berkeley National Laboratory"/>
            <person name="Harder C.B."/>
            <person name="Miyauchi S."/>
            <person name="Viragh M."/>
            <person name="Kuo A."/>
            <person name="Thoen E."/>
            <person name="Andreopoulos B."/>
            <person name="Lu D."/>
            <person name="Skrede I."/>
            <person name="Drula E."/>
            <person name="Henrissat B."/>
            <person name="Morin E."/>
            <person name="Kohler A."/>
            <person name="Barry K."/>
            <person name="LaButti K."/>
            <person name="Morin E."/>
            <person name="Salamov A."/>
            <person name="Lipzen A."/>
            <person name="Mereny Z."/>
            <person name="Hegedus B."/>
            <person name="Baldrian P."/>
            <person name="Stursova M."/>
            <person name="Weitz H."/>
            <person name="Taylor A."/>
            <person name="Grigoriev I.V."/>
            <person name="Nagy L.G."/>
            <person name="Martin F."/>
            <person name="Kauserud H."/>
        </authorList>
    </citation>
    <scope>NUCLEOTIDE SEQUENCE</scope>
    <source>
        <strain evidence="4">9284</strain>
    </source>
</reference>
<evidence type="ECO:0000313" key="5">
    <source>
        <dbReference type="Proteomes" id="UP001221142"/>
    </source>
</evidence>
<feature type="transmembrane region" description="Helical" evidence="2">
    <location>
        <begin position="267"/>
        <end position="289"/>
    </location>
</feature>
<keyword evidence="2" id="KW-1133">Transmembrane helix</keyword>
<evidence type="ECO:0000256" key="1">
    <source>
        <dbReference type="SAM" id="MobiDB-lite"/>
    </source>
</evidence>
<evidence type="ECO:0000313" key="4">
    <source>
        <dbReference type="EMBL" id="KAJ7641362.1"/>
    </source>
</evidence>
<keyword evidence="2" id="KW-0812">Transmembrane</keyword>
<name>A0AAD7C7Q2_9AGAR</name>
<dbReference type="Proteomes" id="UP001221142">
    <property type="component" value="Unassembled WGS sequence"/>
</dbReference>
<comment type="caution">
    <text evidence="4">The sequence shown here is derived from an EMBL/GenBank/DDBJ whole genome shotgun (WGS) entry which is preliminary data.</text>
</comment>
<dbReference type="EMBL" id="JARKIF010000004">
    <property type="protein sequence ID" value="KAJ7641362.1"/>
    <property type="molecule type" value="Genomic_DNA"/>
</dbReference>
<organism evidence="4 5">
    <name type="scientific">Roridomyces roridus</name>
    <dbReference type="NCBI Taxonomy" id="1738132"/>
    <lineage>
        <taxon>Eukaryota</taxon>
        <taxon>Fungi</taxon>
        <taxon>Dikarya</taxon>
        <taxon>Basidiomycota</taxon>
        <taxon>Agaricomycotina</taxon>
        <taxon>Agaricomycetes</taxon>
        <taxon>Agaricomycetidae</taxon>
        <taxon>Agaricales</taxon>
        <taxon>Marasmiineae</taxon>
        <taxon>Mycenaceae</taxon>
        <taxon>Roridomyces</taxon>
    </lineage>
</organism>
<keyword evidence="2" id="KW-0472">Membrane</keyword>
<gene>
    <name evidence="4" type="ORF">FB45DRAFT_862568</name>
</gene>
<feature type="signal peptide" evidence="3">
    <location>
        <begin position="1"/>
        <end position="22"/>
    </location>
</feature>
<dbReference type="AlphaFoldDB" id="A0AAD7C7Q2"/>
<feature type="region of interest" description="Disordered" evidence="1">
    <location>
        <begin position="338"/>
        <end position="391"/>
    </location>
</feature>
<proteinExistence type="predicted"/>